<dbReference type="GO" id="GO:0051287">
    <property type="term" value="F:NAD binding"/>
    <property type="evidence" value="ECO:0007669"/>
    <property type="project" value="UniProtKB-UniRule"/>
</dbReference>
<accession>A0A133N4X6</accession>
<dbReference type="Gene3D" id="3.40.50.720">
    <property type="entry name" value="NAD(P)-binding Rossmann-like Domain"/>
    <property type="match status" value="1"/>
</dbReference>
<evidence type="ECO:0000256" key="4">
    <source>
        <dbReference type="ARBA" id="ARBA00023002"/>
    </source>
</evidence>
<dbReference type="GO" id="GO:0004318">
    <property type="term" value="F:enoyl-[acyl-carrier-protein] reductase (NADH) activity"/>
    <property type="evidence" value="ECO:0007669"/>
    <property type="project" value="TreeGrafter"/>
</dbReference>
<keyword evidence="4 9" id="KW-0560">Oxidoreductase</keyword>
<keyword evidence="5 9" id="KW-0520">NAD</keyword>
<reference evidence="13 14" key="1">
    <citation type="submission" date="2016-01" db="EMBL/GenBank/DDBJ databases">
        <authorList>
            <person name="Oliw E.H."/>
        </authorList>
    </citation>
    <scope>NUCLEOTIDE SEQUENCE [LARGE SCALE GENOMIC DNA]</scope>
    <source>
        <strain evidence="13 14">MJR7757A</strain>
    </source>
</reference>
<comment type="pathway">
    <text evidence="9">Lipid metabolism; fatty acid biosynthesis.</text>
</comment>
<dbReference type="InterPro" id="IPR010758">
    <property type="entry name" value="Trans-2-enoyl-CoA_reductase"/>
</dbReference>
<dbReference type="EC" id="1.3.1.44" evidence="9"/>
<dbReference type="UniPathway" id="UPA00094"/>
<dbReference type="InterPro" id="IPR024906">
    <property type="entry name" value="Eno_Rdtase_FAD-bd_dom"/>
</dbReference>
<evidence type="ECO:0000313" key="13">
    <source>
        <dbReference type="EMBL" id="KXA11340.1"/>
    </source>
</evidence>
<evidence type="ECO:0000256" key="5">
    <source>
        <dbReference type="ARBA" id="ARBA00023027"/>
    </source>
</evidence>
<evidence type="ECO:0000256" key="2">
    <source>
        <dbReference type="ARBA" id="ARBA00022516"/>
    </source>
</evidence>
<dbReference type="PANTHER" id="PTHR37480">
    <property type="entry name" value="ENOYL-[ACYL-CARRIER-PROTEIN] REDUCTASE [NADH]"/>
    <property type="match status" value="1"/>
</dbReference>
<dbReference type="PANTHER" id="PTHR37480:SF1">
    <property type="entry name" value="ENOYL-[ACYL-CARRIER-PROTEIN] REDUCTASE [NADH]"/>
    <property type="match status" value="1"/>
</dbReference>
<evidence type="ECO:0000259" key="11">
    <source>
        <dbReference type="Pfam" id="PF12241"/>
    </source>
</evidence>
<feature type="site" description="Plays an important role in discriminating NADH against NADPH" evidence="9">
    <location>
        <position position="127"/>
    </location>
</feature>
<feature type="binding site" evidence="9">
    <location>
        <begin position="163"/>
        <end position="164"/>
    </location>
    <ligand>
        <name>NAD(+)</name>
        <dbReference type="ChEBI" id="CHEBI:57540"/>
    </ligand>
</feature>
<evidence type="ECO:0000256" key="6">
    <source>
        <dbReference type="ARBA" id="ARBA00023098"/>
    </source>
</evidence>
<organism evidence="13 14">
    <name type="scientific">Clostridium perfringens</name>
    <dbReference type="NCBI Taxonomy" id="1502"/>
    <lineage>
        <taxon>Bacteria</taxon>
        <taxon>Bacillati</taxon>
        <taxon>Bacillota</taxon>
        <taxon>Clostridia</taxon>
        <taxon>Eubacteriales</taxon>
        <taxon>Clostridiaceae</taxon>
        <taxon>Clostridium</taxon>
    </lineage>
</organism>
<dbReference type="NCBIfam" id="NF043048">
    <property type="entry name" value="EnoyACPredFabV"/>
    <property type="match status" value="1"/>
</dbReference>
<dbReference type="Pfam" id="PF12242">
    <property type="entry name" value="Eno-Rase_NADH_b"/>
    <property type="match status" value="1"/>
</dbReference>
<evidence type="ECO:0000256" key="1">
    <source>
        <dbReference type="ARBA" id="ARBA00011245"/>
    </source>
</evidence>
<feature type="domain" description="Enoyl reductase FAD binding" evidence="10">
    <location>
        <begin position="374"/>
        <end position="437"/>
    </location>
</feature>
<comment type="catalytic activity">
    <reaction evidence="8 9">
        <text>a 2,3-saturated acyl-CoA + NAD(+) = a (2E)-enoyl-CoA + NADH + H(+)</text>
        <dbReference type="Rhea" id="RHEA:18177"/>
        <dbReference type="ChEBI" id="CHEBI:15378"/>
        <dbReference type="ChEBI" id="CHEBI:57540"/>
        <dbReference type="ChEBI" id="CHEBI:57945"/>
        <dbReference type="ChEBI" id="CHEBI:58856"/>
        <dbReference type="ChEBI" id="CHEBI:65111"/>
        <dbReference type="EC" id="1.3.1.44"/>
    </reaction>
</comment>
<comment type="similarity">
    <text evidence="9">Belongs to the TER reductase family.</text>
</comment>
<evidence type="ECO:0000256" key="9">
    <source>
        <dbReference type="HAMAP-Rule" id="MF_01838"/>
    </source>
</evidence>
<dbReference type="Pfam" id="PF12241">
    <property type="entry name" value="Enoyl_reductase"/>
    <property type="match status" value="1"/>
</dbReference>
<keyword evidence="6 9" id="KW-0443">Lipid metabolism</keyword>
<comment type="subunit">
    <text evidence="1 9">Monomer.</text>
</comment>
<dbReference type="SUPFAM" id="SSF51735">
    <property type="entry name" value="NAD(P)-binding Rossmann-fold domains"/>
    <property type="match status" value="1"/>
</dbReference>
<feature type="binding site" evidence="9">
    <location>
        <begin position="100"/>
        <end position="105"/>
    </location>
    <ligand>
        <name>NAD(+)</name>
        <dbReference type="ChEBI" id="CHEBI:57540"/>
    </ligand>
</feature>
<keyword evidence="7 9" id="KW-0275">Fatty acid biosynthesis</keyword>
<feature type="domain" description="Trans-2-enoyl-CoA reductase-like NAD(P)H binding" evidence="12">
    <location>
        <begin position="55"/>
        <end position="131"/>
    </location>
</feature>
<dbReference type="InterPro" id="IPR050048">
    <property type="entry name" value="FabV-like_NADH_b"/>
</dbReference>
<dbReference type="NCBIfam" id="NF010177">
    <property type="entry name" value="PRK13656.1"/>
    <property type="match status" value="1"/>
</dbReference>
<dbReference type="HAMAP" id="MF_01838">
    <property type="entry name" value="FabV_reductase"/>
    <property type="match status" value="1"/>
</dbReference>
<evidence type="ECO:0000259" key="10">
    <source>
        <dbReference type="Pfam" id="PF07055"/>
    </source>
</evidence>
<proteinExistence type="inferred from homology"/>
<sequence length="442" mass="49632">MTKYMKYDNMIITIYFDNQTKCFLEIKKRIEKALKKYESLKIINGKEEGREILMIVEPKFRGFICTTSHPTGCKKNVENQIDYVKEKGKIEGAKRVLVLGASTGYGLASAIVASEACDAEVLGVSFEREAKGKRTASAGWYNIESLKKFAESEGKKFISVNGDAFSNEVKNEVIDLIKENMGKVDLVIYSLAAPKRKDPVSGEVYNSCLKTVGAPFTSKTLDFHTGEIRDITINPATEEEIEGTRKVMGGEDWMLWIEALKEANVLENGVKTIAYSYIGPEVTYPIYREGTIGRAKNDLEKTAGEITEVLKSLSGEGYVSVNKALVTQASSAIPIVSLYISILYKVMKEKGTHEGCIEQIYRMFKELYEGKLNLDSENRIRIDDLEMAEDVQKAIEEIWPQITSENVFELSDAEDFKKEFFKLFGFGLEGVDYSEDVDITTV</sequence>
<dbReference type="AlphaFoldDB" id="A0A133N4X6"/>
<evidence type="ECO:0000256" key="8">
    <source>
        <dbReference type="ARBA" id="ARBA00048302"/>
    </source>
</evidence>
<gene>
    <name evidence="9" type="primary">fabV</name>
    <name evidence="13" type="ORF">HMPREF3222_01730</name>
</gene>
<evidence type="ECO:0000259" key="12">
    <source>
        <dbReference type="Pfam" id="PF12242"/>
    </source>
</evidence>
<evidence type="ECO:0000256" key="3">
    <source>
        <dbReference type="ARBA" id="ARBA00022832"/>
    </source>
</evidence>
<feature type="binding site" evidence="9">
    <location>
        <position position="296"/>
    </location>
    <ligand>
        <name>NAD(+)</name>
        <dbReference type="ChEBI" id="CHEBI:57540"/>
    </ligand>
</feature>
<feature type="active site" description="Proton donor" evidence="9">
    <location>
        <position position="287"/>
    </location>
</feature>
<dbReference type="Pfam" id="PF07055">
    <property type="entry name" value="Eno-Rase_FAD_bd"/>
    <property type="match status" value="1"/>
</dbReference>
<comment type="function">
    <text evidence="9">Involved in the fatty acid synthesis (FAS II). Catalyzes the reduction of a carbon-carbon double bond in an enoyl moiety that is covalently linked to a coenzyme A (CoA).</text>
</comment>
<dbReference type="InterPro" id="IPR036291">
    <property type="entry name" value="NAD(P)-bd_dom_sf"/>
</dbReference>
<dbReference type="InterPro" id="IPR024910">
    <property type="entry name" value="Enoyl-CoA_Rdtase_cat_dom"/>
</dbReference>
<feature type="binding site" evidence="9">
    <location>
        <position position="277"/>
    </location>
    <ligand>
        <name>substrate</name>
    </ligand>
</feature>
<protein>
    <recommendedName>
        <fullName evidence="9">Trans-2-enoyl-CoA reductase [NADH]</fullName>
        <shortName evidence="9">TER</shortName>
        <ecNumber evidence="9">1.3.1.44</ecNumber>
    </recommendedName>
</protein>
<keyword evidence="3 9" id="KW-0276">Fatty acid metabolism</keyword>
<dbReference type="GO" id="GO:0050343">
    <property type="term" value="F:trans-2-enoyl-CoA reductase (NADH) activity"/>
    <property type="evidence" value="ECO:0007669"/>
    <property type="project" value="UniProtKB-UniRule"/>
</dbReference>
<evidence type="ECO:0000256" key="7">
    <source>
        <dbReference type="ARBA" id="ARBA00023160"/>
    </source>
</evidence>
<feature type="domain" description="Trans-2-enoyl-CoA reductase catalytic" evidence="11">
    <location>
        <begin position="134"/>
        <end position="367"/>
    </location>
</feature>
<feature type="binding site" evidence="9">
    <location>
        <begin position="126"/>
        <end position="127"/>
    </location>
    <ligand>
        <name>NAD(+)</name>
        <dbReference type="ChEBI" id="CHEBI:57540"/>
    </ligand>
</feature>
<dbReference type="GO" id="GO:0006633">
    <property type="term" value="P:fatty acid biosynthetic process"/>
    <property type="evidence" value="ECO:0007669"/>
    <property type="project" value="UniProtKB-UniRule"/>
</dbReference>
<comment type="caution">
    <text evidence="13">The sequence shown here is derived from an EMBL/GenBank/DDBJ whole genome shotgun (WGS) entry which is preliminary data.</text>
</comment>
<feature type="binding site" evidence="9">
    <location>
        <begin position="325"/>
        <end position="327"/>
    </location>
    <ligand>
        <name>NAD(+)</name>
        <dbReference type="ChEBI" id="CHEBI:57540"/>
    </ligand>
</feature>
<feature type="binding site" evidence="9">
    <location>
        <begin position="191"/>
        <end position="192"/>
    </location>
    <ligand>
        <name>NAD(+)</name>
        <dbReference type="ChEBI" id="CHEBI:57540"/>
    </ligand>
</feature>
<keyword evidence="2 9" id="KW-0444">Lipid biosynthesis</keyword>
<dbReference type="Proteomes" id="UP000070646">
    <property type="component" value="Unassembled WGS sequence"/>
</dbReference>
<name>A0A133N4X6_CLOPF</name>
<dbReference type="EMBL" id="LRPU01000086">
    <property type="protein sequence ID" value="KXA11340.1"/>
    <property type="molecule type" value="Genomic_DNA"/>
</dbReference>
<evidence type="ECO:0000313" key="14">
    <source>
        <dbReference type="Proteomes" id="UP000070646"/>
    </source>
</evidence>
<dbReference type="PATRIC" id="fig|1502.174.peg.1746"/>